<protein>
    <submittedName>
        <fullName evidence="1">Type I-C CRISPR-associated protein Cas8c/Csd1</fullName>
    </submittedName>
</protein>
<dbReference type="Pfam" id="PF09709">
    <property type="entry name" value="Cas_Csd1"/>
    <property type="match status" value="1"/>
</dbReference>
<dbReference type="CDD" id="cd09757">
    <property type="entry name" value="Cas8c_I-C"/>
    <property type="match status" value="1"/>
</dbReference>
<reference evidence="1 2" key="1">
    <citation type="submission" date="2019-07" db="EMBL/GenBank/DDBJ databases">
        <title>Draft genome sequences of 15 bacterial species constituting the stable defined intestinal microbiota of the GM15 gnotobiotic mouse model.</title>
        <authorList>
            <person name="Elie C."/>
            <person name="Mathieu A."/>
            <person name="Saliou A."/>
            <person name="Darnaud M."/>
            <person name="Leulier F."/>
            <person name="Tamellini A."/>
        </authorList>
    </citation>
    <scope>NUCLEOTIDE SEQUENCE [LARGE SCALE GENOMIC DNA]</scope>
    <source>
        <strain evidence="2">ASF 502</strain>
    </source>
</reference>
<evidence type="ECO:0000313" key="1">
    <source>
        <dbReference type="EMBL" id="NDO67419.1"/>
    </source>
</evidence>
<dbReference type="AlphaFoldDB" id="A0A9X5H4L5"/>
<accession>A0A9X5H4L5</accession>
<dbReference type="NCBIfam" id="TIGR01863">
    <property type="entry name" value="cas_Csd1"/>
    <property type="match status" value="1"/>
</dbReference>
<gene>
    <name evidence="1" type="primary">cas8c</name>
    <name evidence="1" type="ORF">FMM80_01175</name>
</gene>
<sequence length="576" mass="66050">MILQALTDYYETLLEDKKVAGQGWCQAKVAFALDLNEDGRLKGVISLKQEIQRGKKNVWISSSKMVPQVETRSSGVKANFLCDNSKYILGIDSADSGNRVQECFEASKEKHLKILEAVDSEIARAIKSFFCIWDPKKAKENEKLQEIWDEITEGSNIIFTMDGNEAQNDQEIRAAWEKFMEKEKTGIRGVCLVTGEEDEITRIHLPIKGVQGAQSVGASLVAFNAPAFESYGKEQGYNAYIGKYAAFAYTTALNYLLSQREYVFQFGDTTVVFWAENGEEIYQDVFGWSIEPKEDNQELIKNIFQNLKEHRAIDIDGIRLNGEQKFYILGLAPNAARLSIRFFYQNSFGNILINMQRHYSRMNLVKPSWEKREYLGVGGMLYETVNQKSKDKKPVPNLSGAVLKSILANTKYPENLYGDVMIRIRAEQGRVTWGRAAIIKAFLIRNYQLEKEEEFVELNQETNDAAYVLGRIFAVLESIQEEANPGINATIKDKYFNSACANPASVFPVLIKLKNSHIRKIERQKERKKIFYERILTELTGKITEFPKRLTLEEQGQFILGYYHQVQKRYEKKEEE</sequence>
<dbReference type="Proteomes" id="UP000474104">
    <property type="component" value="Unassembled WGS sequence"/>
</dbReference>
<dbReference type="InterPro" id="IPR010144">
    <property type="entry name" value="CRISPR-assoc_prot_Csd1-typ"/>
</dbReference>
<dbReference type="EMBL" id="VIRB01000023">
    <property type="protein sequence ID" value="NDO67419.1"/>
    <property type="molecule type" value="Genomic_DNA"/>
</dbReference>
<dbReference type="RefSeq" id="WP_004068710.1">
    <property type="nucleotide sequence ID" value="NZ_VIRB01000023.1"/>
</dbReference>
<name>A0A9X5H4L5_9FIRM</name>
<evidence type="ECO:0000313" key="2">
    <source>
        <dbReference type="Proteomes" id="UP000474104"/>
    </source>
</evidence>
<comment type="caution">
    <text evidence="1">The sequence shown here is derived from an EMBL/GenBank/DDBJ whole genome shotgun (WGS) entry which is preliminary data.</text>
</comment>
<dbReference type="OrthoDB" id="9778918at2"/>
<proteinExistence type="predicted"/>
<organism evidence="1 2">
    <name type="scientific">Schaedlerella arabinosiphila</name>
    <dbReference type="NCBI Taxonomy" id="2044587"/>
    <lineage>
        <taxon>Bacteria</taxon>
        <taxon>Bacillati</taxon>
        <taxon>Bacillota</taxon>
        <taxon>Clostridia</taxon>
        <taxon>Lachnospirales</taxon>
        <taxon>Lachnospiraceae</taxon>
        <taxon>Schaedlerella</taxon>
    </lineage>
</organism>